<keyword evidence="3" id="KW-1185">Reference proteome</keyword>
<feature type="region of interest" description="Disordered" evidence="1">
    <location>
        <begin position="1"/>
        <end position="92"/>
    </location>
</feature>
<dbReference type="AlphaFoldDB" id="A0A091DF78"/>
<evidence type="ECO:0000313" key="2">
    <source>
        <dbReference type="EMBL" id="KFO21461.1"/>
    </source>
</evidence>
<dbReference type="EMBL" id="KN124375">
    <property type="protein sequence ID" value="KFO21461.1"/>
    <property type="molecule type" value="Genomic_DNA"/>
</dbReference>
<gene>
    <name evidence="2" type="ORF">H920_17102</name>
</gene>
<proteinExistence type="predicted"/>
<protein>
    <submittedName>
        <fullName evidence="2">Uncharacterized protein</fullName>
    </submittedName>
</protein>
<feature type="compositionally biased region" description="Polar residues" evidence="1">
    <location>
        <begin position="1"/>
        <end position="10"/>
    </location>
</feature>
<evidence type="ECO:0000256" key="1">
    <source>
        <dbReference type="SAM" id="MobiDB-lite"/>
    </source>
</evidence>
<feature type="compositionally biased region" description="Low complexity" evidence="1">
    <location>
        <begin position="76"/>
        <end position="92"/>
    </location>
</feature>
<dbReference type="Proteomes" id="UP000028990">
    <property type="component" value="Unassembled WGS sequence"/>
</dbReference>
<accession>A0A091DF78</accession>
<sequence>MPGGSHSVTPVGTAAQAGLSDSSSSSNSCGGGLKKKERPRIEAALGPKTPMATVTRAQKQLALTPASNNEGDEGFAAEAKAAVPVPAEETGP</sequence>
<name>A0A091DF78_FUKDA</name>
<reference evidence="2 3" key="1">
    <citation type="submission" date="2013-11" db="EMBL/GenBank/DDBJ databases">
        <title>The Damaraland mole rat (Fukomys damarensis) genome and evolution of African mole rats.</title>
        <authorList>
            <person name="Gladyshev V.N."/>
            <person name="Fang X."/>
        </authorList>
    </citation>
    <scope>NUCLEOTIDE SEQUENCE [LARGE SCALE GENOMIC DNA]</scope>
    <source>
        <tissue evidence="2">Liver</tissue>
    </source>
</reference>
<feature type="compositionally biased region" description="Low complexity" evidence="1">
    <location>
        <begin position="18"/>
        <end position="28"/>
    </location>
</feature>
<organism evidence="2 3">
    <name type="scientific">Fukomys damarensis</name>
    <name type="common">Damaraland mole rat</name>
    <name type="synonym">Cryptomys damarensis</name>
    <dbReference type="NCBI Taxonomy" id="885580"/>
    <lineage>
        <taxon>Eukaryota</taxon>
        <taxon>Metazoa</taxon>
        <taxon>Chordata</taxon>
        <taxon>Craniata</taxon>
        <taxon>Vertebrata</taxon>
        <taxon>Euteleostomi</taxon>
        <taxon>Mammalia</taxon>
        <taxon>Eutheria</taxon>
        <taxon>Euarchontoglires</taxon>
        <taxon>Glires</taxon>
        <taxon>Rodentia</taxon>
        <taxon>Hystricomorpha</taxon>
        <taxon>Bathyergidae</taxon>
        <taxon>Fukomys</taxon>
    </lineage>
</organism>
<evidence type="ECO:0000313" key="3">
    <source>
        <dbReference type="Proteomes" id="UP000028990"/>
    </source>
</evidence>